<evidence type="ECO:0000256" key="2">
    <source>
        <dbReference type="SAM" id="SignalP"/>
    </source>
</evidence>
<reference evidence="3 4" key="1">
    <citation type="journal article" date="2024" name="Science">
        <title>Giant polyketide synthase enzymes in the biosynthesis of giant marine polyether toxins.</title>
        <authorList>
            <person name="Fallon T.R."/>
            <person name="Shende V.V."/>
            <person name="Wierzbicki I.H."/>
            <person name="Pendleton A.L."/>
            <person name="Watervoot N.F."/>
            <person name="Auber R.P."/>
            <person name="Gonzalez D.J."/>
            <person name="Wisecaver J.H."/>
            <person name="Moore B.S."/>
        </authorList>
    </citation>
    <scope>NUCLEOTIDE SEQUENCE [LARGE SCALE GENOMIC DNA]</scope>
    <source>
        <strain evidence="3 4">12B1</strain>
    </source>
</reference>
<evidence type="ECO:0000256" key="1">
    <source>
        <dbReference type="SAM" id="Coils"/>
    </source>
</evidence>
<keyword evidence="2" id="KW-0732">Signal</keyword>
<evidence type="ECO:0000313" key="3">
    <source>
        <dbReference type="EMBL" id="KAL1522088.1"/>
    </source>
</evidence>
<keyword evidence="1" id="KW-0175">Coiled coil</keyword>
<feature type="coiled-coil region" evidence="1">
    <location>
        <begin position="112"/>
        <end position="158"/>
    </location>
</feature>
<dbReference type="AlphaFoldDB" id="A0AB34JM19"/>
<gene>
    <name evidence="3" type="ORF">AB1Y20_021731</name>
</gene>
<evidence type="ECO:0000313" key="4">
    <source>
        <dbReference type="Proteomes" id="UP001515480"/>
    </source>
</evidence>
<dbReference type="Proteomes" id="UP001515480">
    <property type="component" value="Unassembled WGS sequence"/>
</dbReference>
<dbReference type="EMBL" id="JBGBPQ010000007">
    <property type="protein sequence ID" value="KAL1522088.1"/>
    <property type="molecule type" value="Genomic_DNA"/>
</dbReference>
<organism evidence="3 4">
    <name type="scientific">Prymnesium parvum</name>
    <name type="common">Toxic golden alga</name>
    <dbReference type="NCBI Taxonomy" id="97485"/>
    <lineage>
        <taxon>Eukaryota</taxon>
        <taxon>Haptista</taxon>
        <taxon>Haptophyta</taxon>
        <taxon>Prymnesiophyceae</taxon>
        <taxon>Prymnesiales</taxon>
        <taxon>Prymnesiaceae</taxon>
        <taxon>Prymnesium</taxon>
    </lineage>
</organism>
<feature type="chain" id="PRO_5044196791" evidence="2">
    <location>
        <begin position="25"/>
        <end position="246"/>
    </location>
</feature>
<feature type="signal peptide" evidence="2">
    <location>
        <begin position="1"/>
        <end position="24"/>
    </location>
</feature>
<sequence>MQKRGFAALLTLTPTLMLHIPCAALLPHPTLPLNSSLAYRLNASAHLRANVRRSLILKDQGISRLRNRVQERALLMTHSLISDGTGHYAKIAVVEAENERLRGELAHRTSQLHSAVARIAALKERIDDLLRQVDDLSAAKEEAEIRVVKEKQRKARTEPMDQAEREAWSSLIGTQDTMLTAIETLSAVPRPTTDESITWLEAQRKGDLGESLSYAQNKSAARAAKGATDAYAKLRQYERRFGAHVD</sequence>
<keyword evidence="4" id="KW-1185">Reference proteome</keyword>
<name>A0AB34JM19_PRYPA</name>
<accession>A0AB34JM19</accession>
<proteinExistence type="predicted"/>
<protein>
    <submittedName>
        <fullName evidence="3">Uncharacterized protein</fullName>
    </submittedName>
</protein>
<comment type="caution">
    <text evidence="3">The sequence shown here is derived from an EMBL/GenBank/DDBJ whole genome shotgun (WGS) entry which is preliminary data.</text>
</comment>